<keyword evidence="3" id="KW-1185">Reference proteome</keyword>
<dbReference type="eggNOG" id="COG4085">
    <property type="taxonomic scope" value="Bacteria"/>
</dbReference>
<dbReference type="SUPFAM" id="SSF74853">
    <property type="entry name" value="Lamin A/C globular tail domain"/>
    <property type="match status" value="1"/>
</dbReference>
<name>E6X6J3_CELAD</name>
<dbReference type="EMBL" id="CP002453">
    <property type="protein sequence ID" value="ADV48499.1"/>
    <property type="molecule type" value="Genomic_DNA"/>
</dbReference>
<gene>
    <name evidence="2" type="ordered locus">Celal_1184</name>
</gene>
<dbReference type="STRING" id="688270.Celal_1184"/>
<evidence type="ECO:0000313" key="3">
    <source>
        <dbReference type="Proteomes" id="UP000008634"/>
    </source>
</evidence>
<protein>
    <submittedName>
        <fullName evidence="2">Extracellular nuclease</fullName>
    </submittedName>
</protein>
<evidence type="ECO:0000259" key="1">
    <source>
        <dbReference type="PROSITE" id="PS51841"/>
    </source>
</evidence>
<dbReference type="Pfam" id="PF18942">
    <property type="entry name" value="DUF5689"/>
    <property type="match status" value="1"/>
</dbReference>
<dbReference type="Proteomes" id="UP000008634">
    <property type="component" value="Chromosome"/>
</dbReference>
<dbReference type="HOGENOM" id="CLU_599488_0_0_10"/>
<evidence type="ECO:0000313" key="2">
    <source>
        <dbReference type="EMBL" id="ADV48499.1"/>
    </source>
</evidence>
<dbReference type="Pfam" id="PF00932">
    <property type="entry name" value="LTD"/>
    <property type="match status" value="1"/>
</dbReference>
<feature type="domain" description="LTD" evidence="1">
    <location>
        <begin position="278"/>
        <end position="396"/>
    </location>
</feature>
<organism evidence="2 3">
    <name type="scientific">Cellulophaga algicola (strain DSM 14237 / IC166 / ACAM 630)</name>
    <dbReference type="NCBI Taxonomy" id="688270"/>
    <lineage>
        <taxon>Bacteria</taxon>
        <taxon>Pseudomonadati</taxon>
        <taxon>Bacteroidota</taxon>
        <taxon>Flavobacteriia</taxon>
        <taxon>Flavobacteriales</taxon>
        <taxon>Flavobacteriaceae</taxon>
        <taxon>Cellulophaga</taxon>
    </lineage>
</organism>
<dbReference type="OrthoDB" id="1492759at2"/>
<dbReference type="AlphaFoldDB" id="E6X6J3"/>
<accession>E6X6J3</accession>
<dbReference type="InterPro" id="IPR043744">
    <property type="entry name" value="DUF5689"/>
</dbReference>
<proteinExistence type="predicted"/>
<dbReference type="InterPro" id="IPR001322">
    <property type="entry name" value="Lamin_tail_dom"/>
</dbReference>
<dbReference type="KEGG" id="cao:Celal_1184"/>
<reference evidence="2 3" key="1">
    <citation type="journal article" date="2010" name="Stand. Genomic Sci.">
        <title>Complete genome sequence of Cellulophaga algicola type strain (IC166).</title>
        <authorList>
            <person name="Abt B."/>
            <person name="Lu M."/>
            <person name="Misra M."/>
            <person name="Han C."/>
            <person name="Nolan M."/>
            <person name="Lucas S."/>
            <person name="Hammon N."/>
            <person name="Deshpande S."/>
            <person name="Cheng J.F."/>
            <person name="Tapia R."/>
            <person name="Goodwin L."/>
            <person name="Pitluck S."/>
            <person name="Liolios K."/>
            <person name="Pagani I."/>
            <person name="Ivanova N."/>
            <person name="Mavromatis K."/>
            <person name="Ovchinikova G."/>
            <person name="Pati A."/>
            <person name="Chen A."/>
            <person name="Palaniappan K."/>
            <person name="Land M."/>
            <person name="Hauser L."/>
            <person name="Chang Y.J."/>
            <person name="Jeffries C.D."/>
            <person name="Detter J.C."/>
            <person name="Brambilla E."/>
            <person name="Rohde M."/>
            <person name="Tindall B.J."/>
            <person name="Goker M."/>
            <person name="Woyke T."/>
            <person name="Bristow J."/>
            <person name="Eisen J.A."/>
            <person name="Markowitz V."/>
            <person name="Hugenholtz P."/>
            <person name="Kyrpides N.C."/>
            <person name="Klenk H.P."/>
            <person name="Lapidus A."/>
        </authorList>
    </citation>
    <scope>NUCLEOTIDE SEQUENCE [LARGE SCALE GENOMIC DNA]</scope>
    <source>
        <strain evidence="3">DSM 14237 / IC166 / ACAM 630</strain>
    </source>
</reference>
<sequence>MVHIAIFRKLIFLLALFIMLFLSCVKNKDFDVLQSHCNEELVANSTFSEVFSLYKEGTVQIQEDLIIEGYVISSDKAGNFFGVLHFQDQPQNPTGALQIELDVRDSHLFYPIGSKIFIKLKGLYLGKSKDVYKIGGVFTSFGNASVGRLPASIVNQHIASSCDAVTEIVPRIISLQDNLKDYKNTLVSIPQIEFSDSQLGDTYALKGEETDRVLVDCLDFEITLRNSGYSDFQDKKLPEGSGAITGLLLHENEDYFLVIRDVSDLDFNKERCKELIDEYTSKTIFISEIGDPDNNAEARFIELYNSGPAISLKNWSLLRYTNANTTVGATIDLTGIQIGLKTTVVISPNENEFTLVYGFAPDIGASTGSAADSNGDDTIVLVDPFGTVIDIFGVIGEDGSNTTHEFEDGKALRNPGISAGNPIFAFEEWSIFNDTGNLGTSKIPQNAPEDFTPGVH</sequence>
<dbReference type="PROSITE" id="PS51841">
    <property type="entry name" value="LTD"/>
    <property type="match status" value="1"/>
</dbReference>
<dbReference type="InterPro" id="IPR036415">
    <property type="entry name" value="Lamin_tail_dom_sf"/>
</dbReference>